<dbReference type="EMBL" id="JANRMS010001075">
    <property type="protein sequence ID" value="KAJ3531314.1"/>
    <property type="molecule type" value="Genomic_DNA"/>
</dbReference>
<accession>A0ACC1S3R1</accession>
<keyword evidence="2" id="KW-1185">Reference proteome</keyword>
<reference evidence="1" key="1">
    <citation type="submission" date="2022-08" db="EMBL/GenBank/DDBJ databases">
        <title>Genome Sequence of Fusarium decemcellulare.</title>
        <authorList>
            <person name="Buettner E."/>
        </authorList>
    </citation>
    <scope>NUCLEOTIDE SEQUENCE</scope>
    <source>
        <strain evidence="1">Babe19</strain>
    </source>
</reference>
<organism evidence="1 2">
    <name type="scientific">Fusarium decemcellulare</name>
    <dbReference type="NCBI Taxonomy" id="57161"/>
    <lineage>
        <taxon>Eukaryota</taxon>
        <taxon>Fungi</taxon>
        <taxon>Dikarya</taxon>
        <taxon>Ascomycota</taxon>
        <taxon>Pezizomycotina</taxon>
        <taxon>Sordariomycetes</taxon>
        <taxon>Hypocreomycetidae</taxon>
        <taxon>Hypocreales</taxon>
        <taxon>Nectriaceae</taxon>
        <taxon>Fusarium</taxon>
        <taxon>Fusarium decemcellulare species complex</taxon>
    </lineage>
</organism>
<gene>
    <name evidence="1" type="ORF">NM208_g8932</name>
</gene>
<sequence>MPSVITKSAGVEILASPATVRAVFLDFARYQQWHPGWNLGPVDSATKPVDLKAGDKMRVSLHGMTFHPVVIENTPKCFTWEGSVPLIASGKHFFRFTPSTENPGATSFVQGEDYSGPLITMFGSWIKTDEPNQNFDMFNAALKKEAERITHGGQ</sequence>
<evidence type="ECO:0000313" key="1">
    <source>
        <dbReference type="EMBL" id="KAJ3531314.1"/>
    </source>
</evidence>
<comment type="caution">
    <text evidence="1">The sequence shown here is derived from an EMBL/GenBank/DDBJ whole genome shotgun (WGS) entry which is preliminary data.</text>
</comment>
<protein>
    <submittedName>
        <fullName evidence="1">Uncharacterized protein</fullName>
    </submittedName>
</protein>
<dbReference type="Proteomes" id="UP001148629">
    <property type="component" value="Unassembled WGS sequence"/>
</dbReference>
<name>A0ACC1S3R1_9HYPO</name>
<proteinExistence type="predicted"/>
<evidence type="ECO:0000313" key="2">
    <source>
        <dbReference type="Proteomes" id="UP001148629"/>
    </source>
</evidence>